<dbReference type="AlphaFoldDB" id="A0A494TJF4"/>
<dbReference type="EMBL" id="CP032829">
    <property type="protein sequence ID" value="AYJ87143.1"/>
    <property type="molecule type" value="Genomic_DNA"/>
</dbReference>
<accession>A0A494TJF4</accession>
<sequence>MADRGLFRGYALQAIDGKGRVAIPAPLRAVIERNNGDRVLLISKHDADPCLTGYDRGWSDLLHAKLDRDETRALDAGKDVDRHNIARRAFGSVDEVPFDASGRFILPPFFRSKGKLEDLAFFIGTGDTFEIWNPTVLIETPGVDEDLKDMVRFCLEQRGRHDRAAYSRPPR</sequence>
<comment type="similarity">
    <text evidence="7">Belongs to the MraZ family.</text>
</comment>
<dbReference type="GO" id="GO:0005737">
    <property type="term" value="C:cytoplasm"/>
    <property type="evidence" value="ECO:0007669"/>
    <property type="project" value="UniProtKB-UniRule"/>
</dbReference>
<dbReference type="SUPFAM" id="SSF89447">
    <property type="entry name" value="AbrB/MazE/MraZ-like"/>
    <property type="match status" value="1"/>
</dbReference>
<comment type="subcellular location">
    <subcellularLocation>
        <location evidence="7">Cytoplasm</location>
        <location evidence="7">Nucleoid</location>
    </subcellularLocation>
</comment>
<evidence type="ECO:0000256" key="1">
    <source>
        <dbReference type="ARBA" id="ARBA00013860"/>
    </source>
</evidence>
<dbReference type="GO" id="GO:0003700">
    <property type="term" value="F:DNA-binding transcription factor activity"/>
    <property type="evidence" value="ECO:0007669"/>
    <property type="project" value="UniProtKB-UniRule"/>
</dbReference>
<dbReference type="GO" id="GO:0009295">
    <property type="term" value="C:nucleoid"/>
    <property type="evidence" value="ECO:0007669"/>
    <property type="project" value="UniProtKB-SubCell"/>
</dbReference>
<name>A0A494TJF4_SPHPE</name>
<gene>
    <name evidence="7" type="primary">mraZ</name>
    <name evidence="9" type="ORF">D3Y57_15925</name>
</gene>
<dbReference type="GO" id="GO:2000143">
    <property type="term" value="P:negative regulation of DNA-templated transcription initiation"/>
    <property type="evidence" value="ECO:0007669"/>
    <property type="project" value="TreeGrafter"/>
</dbReference>
<dbReference type="InterPro" id="IPR037914">
    <property type="entry name" value="SpoVT-AbrB_sf"/>
</dbReference>
<dbReference type="PANTHER" id="PTHR34701:SF1">
    <property type="entry name" value="TRANSCRIPTIONAL REGULATOR MRAZ"/>
    <property type="match status" value="1"/>
</dbReference>
<evidence type="ECO:0000259" key="8">
    <source>
        <dbReference type="PROSITE" id="PS51740"/>
    </source>
</evidence>
<dbReference type="InterPro" id="IPR038619">
    <property type="entry name" value="MraZ_sf"/>
</dbReference>
<dbReference type="Pfam" id="PF02381">
    <property type="entry name" value="MraZ"/>
    <property type="match status" value="1"/>
</dbReference>
<dbReference type="InterPro" id="IPR007159">
    <property type="entry name" value="SpoVT-AbrB_dom"/>
</dbReference>
<dbReference type="InterPro" id="IPR035644">
    <property type="entry name" value="MraZ_C"/>
</dbReference>
<keyword evidence="10" id="KW-1185">Reference proteome</keyword>
<keyword evidence="4 7" id="KW-0805">Transcription regulation</keyword>
<keyword evidence="6 7" id="KW-0804">Transcription</keyword>
<dbReference type="OrthoDB" id="9807753at2"/>
<dbReference type="RefSeq" id="WP_121154141.1">
    <property type="nucleotide sequence ID" value="NZ_CP032829.1"/>
</dbReference>
<keyword evidence="3" id="KW-0677">Repeat</keyword>
<dbReference type="KEGG" id="spha:D3Y57_15925"/>
<evidence type="ECO:0000256" key="6">
    <source>
        <dbReference type="ARBA" id="ARBA00023163"/>
    </source>
</evidence>
<dbReference type="HAMAP" id="MF_01008">
    <property type="entry name" value="MraZ"/>
    <property type="match status" value="1"/>
</dbReference>
<comment type="subunit">
    <text evidence="7">Forms oligomers.</text>
</comment>
<evidence type="ECO:0000256" key="2">
    <source>
        <dbReference type="ARBA" id="ARBA00022490"/>
    </source>
</evidence>
<dbReference type="InterPro" id="IPR020603">
    <property type="entry name" value="MraZ_dom"/>
</dbReference>
<evidence type="ECO:0000256" key="4">
    <source>
        <dbReference type="ARBA" id="ARBA00023015"/>
    </source>
</evidence>
<reference evidence="9 10" key="1">
    <citation type="submission" date="2018-09" db="EMBL/GenBank/DDBJ databases">
        <title>Sphingomonas peninsula sp. nov., isolated from fildes peninsula, Antarctic soil.</title>
        <authorList>
            <person name="Yingchao G."/>
        </authorList>
    </citation>
    <scope>NUCLEOTIDE SEQUENCE [LARGE SCALE GENOMIC DNA]</scope>
    <source>
        <strain evidence="9 10">YZ-8</strain>
    </source>
</reference>
<evidence type="ECO:0000313" key="9">
    <source>
        <dbReference type="EMBL" id="AYJ87143.1"/>
    </source>
</evidence>
<dbReference type="CDD" id="cd16320">
    <property type="entry name" value="MraZ_N"/>
    <property type="match status" value="1"/>
</dbReference>
<evidence type="ECO:0000256" key="3">
    <source>
        <dbReference type="ARBA" id="ARBA00022737"/>
    </source>
</evidence>
<dbReference type="PANTHER" id="PTHR34701">
    <property type="entry name" value="TRANSCRIPTIONAL REGULATOR MRAZ"/>
    <property type="match status" value="1"/>
</dbReference>
<keyword evidence="2 7" id="KW-0963">Cytoplasm</keyword>
<dbReference type="Gene3D" id="3.40.1550.20">
    <property type="entry name" value="Transcriptional regulator MraZ domain"/>
    <property type="match status" value="1"/>
</dbReference>
<keyword evidence="5 7" id="KW-0238">DNA-binding</keyword>
<evidence type="ECO:0000313" key="10">
    <source>
        <dbReference type="Proteomes" id="UP000276254"/>
    </source>
</evidence>
<proteinExistence type="inferred from homology"/>
<evidence type="ECO:0000256" key="5">
    <source>
        <dbReference type="ARBA" id="ARBA00023125"/>
    </source>
</evidence>
<dbReference type="Proteomes" id="UP000276254">
    <property type="component" value="Chromosome"/>
</dbReference>
<dbReference type="CDD" id="cd16321">
    <property type="entry name" value="MraZ_C"/>
    <property type="match status" value="1"/>
</dbReference>
<dbReference type="PROSITE" id="PS51740">
    <property type="entry name" value="SPOVT_ABRB"/>
    <property type="match status" value="2"/>
</dbReference>
<feature type="domain" description="SpoVT-AbrB" evidence="8">
    <location>
        <begin position="93"/>
        <end position="136"/>
    </location>
</feature>
<evidence type="ECO:0000256" key="7">
    <source>
        <dbReference type="HAMAP-Rule" id="MF_01008"/>
    </source>
</evidence>
<feature type="domain" description="SpoVT-AbrB" evidence="8">
    <location>
        <begin position="10"/>
        <end position="56"/>
    </location>
</feature>
<dbReference type="InterPro" id="IPR035642">
    <property type="entry name" value="MraZ_N"/>
</dbReference>
<dbReference type="InterPro" id="IPR003444">
    <property type="entry name" value="MraZ"/>
</dbReference>
<dbReference type="GO" id="GO:0000976">
    <property type="term" value="F:transcription cis-regulatory region binding"/>
    <property type="evidence" value="ECO:0007669"/>
    <property type="project" value="TreeGrafter"/>
</dbReference>
<organism evidence="9 10">
    <name type="scientific">Sphingomonas paeninsulae</name>
    <dbReference type="NCBI Taxonomy" id="2319844"/>
    <lineage>
        <taxon>Bacteria</taxon>
        <taxon>Pseudomonadati</taxon>
        <taxon>Pseudomonadota</taxon>
        <taxon>Alphaproteobacteria</taxon>
        <taxon>Sphingomonadales</taxon>
        <taxon>Sphingomonadaceae</taxon>
        <taxon>Sphingomonas</taxon>
    </lineage>
</organism>
<protein>
    <recommendedName>
        <fullName evidence="1 7">Transcriptional regulator MraZ</fullName>
    </recommendedName>
</protein>